<gene>
    <name evidence="1" type="ORF">Cri9333_0648</name>
</gene>
<dbReference type="HOGENOM" id="CLU_838670_0_0_3"/>
<protein>
    <submittedName>
        <fullName evidence="1">Uncharacterized protein</fullName>
    </submittedName>
</protein>
<dbReference type="RefSeq" id="WP_015201724.1">
    <property type="nucleotide sequence ID" value="NC_019753.1"/>
</dbReference>
<dbReference type="OrthoDB" id="574731at2"/>
<sequence length="331" mass="36865">MQSPLVPPNFTAALATTRELRDFYSSKVTEYSQLLEQAKSQLVHAEGLLAGLEQLQPLQSEPVANEPSLIHAVSHEEGKNGSSNNGFSSSQLAVELNGAKQSQTFASTATIPDREQELQLLPPYQHLDLSSAIALLLKEHSGRILKLDFIVRSLYGKLQSPQYEVISKIVSNALEQGVSEGKWDRDPYPHVNNADCYISKWESVADRSNDNDQLQADDEEIEIETVEQSINSDVQLVIPVEDTETLIDVGNDDDVASDPGISNYVTEEELYELVNSGVLTEFKLKKLAAIIKAPCYNNMRRPKTFIAAFIKHHLTYEVLDDFLNITDPDHL</sequence>
<reference evidence="1 2" key="1">
    <citation type="submission" date="2012-06" db="EMBL/GenBank/DDBJ databases">
        <title>Finished chromosome of genome of Crinalium epipsammum PCC 9333.</title>
        <authorList>
            <consortium name="US DOE Joint Genome Institute"/>
            <person name="Gugger M."/>
            <person name="Coursin T."/>
            <person name="Rippka R."/>
            <person name="Tandeau De Marsac N."/>
            <person name="Huntemann M."/>
            <person name="Wei C.-L."/>
            <person name="Han J."/>
            <person name="Detter J.C."/>
            <person name="Han C."/>
            <person name="Tapia R."/>
            <person name="Davenport K."/>
            <person name="Daligault H."/>
            <person name="Erkkila T."/>
            <person name="Gu W."/>
            <person name="Munk A.C.C."/>
            <person name="Teshima H."/>
            <person name="Xu Y."/>
            <person name="Chain P."/>
            <person name="Chen A."/>
            <person name="Krypides N."/>
            <person name="Mavromatis K."/>
            <person name="Markowitz V."/>
            <person name="Szeto E."/>
            <person name="Ivanova N."/>
            <person name="Mikhailova N."/>
            <person name="Ovchinnikova G."/>
            <person name="Pagani I."/>
            <person name="Pati A."/>
            <person name="Goodwin L."/>
            <person name="Peters L."/>
            <person name="Pitluck S."/>
            <person name="Woyke T."/>
            <person name="Kerfeld C."/>
        </authorList>
    </citation>
    <scope>NUCLEOTIDE SEQUENCE [LARGE SCALE GENOMIC DNA]</scope>
    <source>
        <strain evidence="1 2">PCC 9333</strain>
    </source>
</reference>
<organism evidence="1 2">
    <name type="scientific">Crinalium epipsammum PCC 9333</name>
    <dbReference type="NCBI Taxonomy" id="1173022"/>
    <lineage>
        <taxon>Bacteria</taxon>
        <taxon>Bacillati</taxon>
        <taxon>Cyanobacteriota</taxon>
        <taxon>Cyanophyceae</taxon>
        <taxon>Gomontiellales</taxon>
        <taxon>Gomontiellaceae</taxon>
        <taxon>Crinalium</taxon>
    </lineage>
</organism>
<accession>K9VWR8</accession>
<keyword evidence="2" id="KW-1185">Reference proteome</keyword>
<dbReference type="STRING" id="1173022.Cri9333_0648"/>
<dbReference type="AlphaFoldDB" id="K9VWR8"/>
<evidence type="ECO:0000313" key="1">
    <source>
        <dbReference type="EMBL" id="AFZ11590.1"/>
    </source>
</evidence>
<dbReference type="EMBL" id="CP003620">
    <property type="protein sequence ID" value="AFZ11590.1"/>
    <property type="molecule type" value="Genomic_DNA"/>
</dbReference>
<evidence type="ECO:0000313" key="2">
    <source>
        <dbReference type="Proteomes" id="UP000010472"/>
    </source>
</evidence>
<dbReference type="PATRIC" id="fig|1173022.3.peg.713"/>
<proteinExistence type="predicted"/>
<dbReference type="eggNOG" id="COG0810">
    <property type="taxonomic scope" value="Bacteria"/>
</dbReference>
<dbReference type="Proteomes" id="UP000010472">
    <property type="component" value="Chromosome"/>
</dbReference>
<dbReference type="KEGG" id="cep:Cri9333_0648"/>
<name>K9VWR8_9CYAN</name>